<feature type="region of interest" description="Disordered" evidence="5">
    <location>
        <begin position="125"/>
        <end position="145"/>
    </location>
</feature>
<dbReference type="SUPFAM" id="SSF46785">
    <property type="entry name" value="Winged helix' DNA-binding domain"/>
    <property type="match status" value="1"/>
</dbReference>
<feature type="region of interest" description="Disordered" evidence="5">
    <location>
        <begin position="3165"/>
        <end position="3201"/>
    </location>
</feature>
<dbReference type="SMART" id="SM00843">
    <property type="entry name" value="Ftsk_gamma"/>
    <property type="match status" value="1"/>
</dbReference>
<evidence type="ECO:0000313" key="8">
    <source>
        <dbReference type="Proteomes" id="UP001431429"/>
    </source>
</evidence>
<sequence length="6879" mass="751930">MYQTPRQLSALDAQAATDLLHFYAATSPDLGWQYRLYVIGHDSPETGADEAGRFLLVRVEEDGSVHEVASPQTLPHQQWAENLLDRLWETMETGSLLEGEAQGPTALASAEQRLVAGVINGPAPEGPTVLRGGTTGAPAEDGSADLWEDAPTRVSDYSVGDEVEHQDEREDEPVAAVVVGFPGPREFGDLLVQDVDLDDEPYPVLLHQIVSRQRPPAKPEHEKVQFRPQSQDDLAPSGPVARIRANIAAIRTLHTLREEQRPASGDEQRVLARWSSWGAVPNIFHPGKPEFATLRAELRPLLSEEEWYAAEATTRNAHFTDASLVQPIWQALTDLGFRDGRVLEPGCGSGNFIAYAPETARMTGVELDPVTAEIAAALYPDADIRSQSFVDTRVPEGYFDAAVGNVPFDEIAITDPLHNPLRLATHNHFIVKALELTRPGGLVAVLTSRYTLDSTGKTARLEIADRADLIGAVRLPAGAHRRAAGTNTVTDILILRRRDGGAPETPPAWIGLSSVQVGPEQTALVNSYFAQHPEMVLGTIGLTSTQFGRDDVTVRPTPDTDLSEALSQALSQITRQARETGMTMSASPDAVQRAAVEERAERMRRAQEMFGEELQRFEGTILDQREGTFLQVVGGELNERPVFKNSVEELRSLLRLRDTYVNLLSAESTANDGEAAQLRGELNGNYNSHIARYGFLNKRDSRRDRRSAHGTFRSDPYAAGVYALERYDKDAGTARKSAIFSRAVTKPTMEEAQADSPQDALAISLNTHGEVQLNEIARLLGLESLDDARDALGDTVFNEPGTQRLVPAAEYLSGNVREKLEKAEQILRMVSDESRSQHPFQANVAALRQTLQTHAPDKQPGDIEDINFGATWIAPTYYQQFLRQLLQSRAVTVSRTSGADWNVEASSSVRKSRVATKIYGTARRNAVDLAQRLLRRSSLVVHPPKLDKDATPEEIQDGKRWAAEQTEQVIAKTDELNRLLADWLWQDPARTKDVLTTYNRLHNSYVPYQGDGSHLTFPGLSDEITPRPHQRAGVARALSEPGGSFFDYEVGFGKTLTIAMTLMEMKRLGTVRKPCVVVKNATVNDFRNDFLKAYPQARVLAIDSSEFTRETAASYIAQIANGDWDAVILPQSLFNRIPVSGRGQAQFVADQTAEHRARIHKALTGDNQALSPLLNPGDAPLIADALDTVAAMSAGQRLDRSSRETVKSLQGDLKRHTQRAEKNLVKETIAGISWEQTGIDFIAVDEVQDYANGEVGANNTEISLPVSAQAKGLKVKLRLAAKAYGPKVGLGSTGTPFPNAMPQAYVMLDYFRPDLLEAAEISAFSSFQAQFLREVVAPEISPEGTPRMKERIGAFRNAKQFHPMWKSMADVKTKHDIQLPVPKHVSDTIVVPATEQDRLYMADIADRADLVRTRMVDPTVDNLLSIANDGRKAAMDLRMVGIAPDGPGKLDAIVDKVFEIWLQYKDETYTDREGNPSDETGALQLVFADRGTPSDNARKKGRFIAYDYMRDKLIERGMPAELIGYAQDAKSAEEKESLWSASRRGRYAVLIGSTETMGVGVNAQDRAIALHHVDCPWRPSDVTQREGRIVRQYNQHFHKGIPVRIFRWVKAGSFDSFMWQTVERKAKFIDQVRTGREIEEQEQALDGDLGKDYLEFGEIKAIATGNPVLLKKMQADEEVRQLDAAFKNWKRTQTHLRNVVDTGDQTLSEAQSRADLVQKAVQVRTETKGEAFRMELPNGNIITRRQQAAIALRTELALIHRQMRGEASGWQHVATLGGQRFEARINSFHDSLDFSIRGLRDIPQASFTVDDVAAIVSDGKPPLGLVTRLENQAEKLPGLHSTMVAVVAELSQEIDRARKLVDHPFSKMDKLRRARAEQAQLEAEIESQASGSALHDEDSDVEDSASSPAAWPGIPSVLEIITAFQEWDSGAPFAAWRKEAGAAEDSPESAQRRRVHETGAVLVEEVKRQRTLALSGGAADGSVLRQAQELADAATSYLDILETKEGDPHHEGARALTHSLITTAATHLDTMAAWIQEGEERKARAIDQIANGVTPEAEDFEDGMSSQDMALHDAAFMARELGGTAVVFEGGQWAGTATGSAPSNPDRGASLALPLEGREVVFVPDDALPDFSILPDPPITDAEVFAELADRAQSAYRVWGLTRTARSQLEDELRGLHRVDGAEANPVAALHEAYFHALRYRGDEMEELTRRYGNVIAQSRALAESFAESSLEEDRLDVDALSRVADLTYKLITNLLASRTANNTRQRQPATPYADREEFWLTERAVQAEYSDWEERRARNLGEGVLAERALVTAAERAFASSVETRRSRLLGFDDFPDAALFEEFADAVREVADQWDREQRASKIVSSTWTMYRAVRNHAERYRDTVESADLIQQWAATSEPITPADPEVPERVPALSPGEMYTVTGPDGRRSEPRTGADLAARIAQLAAEGDNIEESQLGLTLSTVNGTRFEISVIPRDDSVDFPSHIPTEQTSVDHTLRETSTVSDMSPSASEIEGTAIPRARSLAILLGAYGDSGELVAGRELIQGAILQVQAILQTRDDESTDQITEVLSASTALTDSEQITPGETFALYDRLAASATALAEATDGELAAQAAALAQRTERHLGRMHANSRDLFDMLLDRLDPDSWAVLARTDPLKERPSAYSDSSHLAFARSRVFETYDRWPQVYSSAGGEASDQLRGAMWQLRQAPDTAIGSALPDWMQAVTHALRAAEEAAEGVSRSVLREVARQAYEHHRTLAAPDLAAVHARPFQDSEQYIDGAAQVASAWGAWMETQTGHYLTERTGRDGGADGTSSSARAALDEVGHALHSAEWATVDDETLDDITRRTTKLAHTTYALVMSLSEGGYRHTDDKKALDRLVRVCYEHAASCRASAQQPTAIPAVRQGVAQRQDQLRAELGPDASVPPAGARRDRTTADDRTLEVEHHYRGTVVRGITDEEIDGRVRAALDRHGFKPSSDRAFWYLPRRMTQINRDGRVRKLIDDLGRLRRPYEMANEPSEQTGKATTIPVGEPYATRAEAEADFQEMFGAYWQIGETPAGKRLISRGQGARPDGEAVHHALEDLRQGAVAGNRDPFIHAPEDVADRCATLARTLQTLSRHLDEERYRAPVALRHLRTMSQYATLLASRITATAAAGTWRELFPAPDTTSVTSSPVNSQPENPTSLEETAEPPAPHLDPLVSGPYRAAEMAEAVGALQLLLQQASEALPSGPQPEGPFGPPSGGLEEWHRGPARIKLPDGFVPYESDIAVLKPGDVIRERFKRWLESPSWSYRTLAITHPRDGYDGYYRAAPGTRVHPREIVAVPSDSRHLTGADEDQYTARHAFAARWEAAGQIAGAALSGEESLIAAIDAYRQAFTATGAFVSELEHAHLPDAGRSLVSQLLAKTEHHLVRLTLTLRVDEESAEREQQHREEEREAARDDQGNVDDEGEATDRARKRAEVEARIAASLARTHDRARKLAVETALEDETVRSWFSESKPQDKLRPLLRDWLRAATIGDGPFRDWFIASGPGAEETVAQLVADDVYTRMTRRPGPSADEVERVEAEPEWVSSAEVTAPAEVDLDPPGKAGQIAENARANGWQVSGVWSRHSKDSNPSYALTLKARTARGNRDFRLTWEMSKGRHAYNSQKSCAFHHADKSAKRGFRPKLADVEAEVRFPAVEEVAAPPQPGAPAPTPPPEPTVADTGVEQPTLFDPVQHEPAEAREFPAAGKPPPPGNDDSSRLTSEHLDTLPAHIPRRQDEDARLAVVATLAFSNGQARDTLLLLQSIELGPETDDLPVVRGAQIVPAGSPVSTSLNGRYLPADLLAMADTHILPLTTPVPWATVEGLARLAPHEARQTLTLGTPETAATERRFSGTGQLRTHFKAAPIPHLSDDLQSRRLLERLAAHESFELTPNGQFAMVQDTPGSFQSKKGATWSLFAAGSGFQAGRVDEYAYLMDSGLETALDVMGSLHSRAEALALSEHLVAIQSHRGSPVDWSDPALPETLGAFASQLDREVLRARAAFEHERGRSSETSGILLVWNLMAPQPDRNPSAEGEAYVDELEAGDRIWFGADDEYLPREVLDVRDGPAGLVTLRLAALLGNEEDGTISLDEAYEWDAPRNLPVSRATQADVKAETGFPLSLSPSTEVEPDAHEEGNRPTSEAVEREPVGNAPVPAAAAPEEELTRSPAQQTAPESMPEDEQQEEHEEETVAVTDSDPEAGSWSSRIRIVQEGGSTFVTGTGGDHWQQEGELRELLKKNRNFAFREGRWRYQGGGGNRERVLDEVRGYLRAKDAQEAKAVATASVTEYPPTSQQQRIIDACLAGQDVAVQALAGTGKTSTLQMVTRRMPDKRIAYVAFNRSIADEAKRKFPQNVTADTSHSFARAGLRNTRLKDKISKAGRNGGARRPKDVAAALGLTRPVRFTGGGVEPQDAARIVMLALRRYRESADAELGPQHLGDKWSESPAAPALLDIAHRAWADITDPNSNRLFFSHDDYLKLWALTNPRLNYDLILFDEAQDINPVLEKVIQDQPTQTIVVGDSNQAIYEFRGAIDALKDWPADVVLPLTQSWRFGPEAAAVGNAYLKLLGSDLALDGNPDLDTTLGTVTDPDAVLTKTNIAAIGAVITGFEEGKRVALVGGGRDIEEVAKAARDLQRGQRTKHPELAAFTSWNEVREYAEEEDDQALQTLVRLVDRYTPEGLLNMIRDLVPEESKDEETRPDLVVSTAHKAKGREWDQVRIGPDFTQPTENTETGELTLPSPAELRLAYVTVTRAKQRLEIGSLGWIHTIDEETMQAPIAVAVAPTPAPAAADVRTQLEPAPQTTTEQQPNVADSRQTEDPTAGEDTPLRTGRPPHVSISLRTSDQGTLVASVEIDEVGTAHVLETPLSALKDQPLPITVELPLLARAQAVPNPLVRDDEVRDWLGEYLPSTALGAAWEVIPLRNELTRLARDVLRDSMAPSQEEVAGWLVDTAAEHEGLVQTAHHSDLDGFATAFAEIADGLVTDSAPEHLLWVYFRFEGAYRSSILHLATPEAHQRLRSLDLPSSTPPEQATRTELPVSEMTEEVTAELHLPNGGSRAATRDEIVQFFEGMETADGTSVLDIYNETHRPSHDEAADAPQTTTIPSPNTGSATSGGEQSPTTAVPTPLPWDTDKIRKRAAAGIRRGQDGAIRNLARDVSEAVGSSRARVVWEQDNPFAQFEANLQHTLDSFSADDAPSRDFLLEVAGELHASIEQIAARAGEHYNSLITPNAGDPRLLAALDEQLTAENRLPELSNPFVREALILVLTTIDEAERTARGRKLKPAAVRDALDQIVGLAGSSSGGPNAELFPHIDAALTPVKVQLDAAREVMAELGLNATVLDEYTRLRTLIANHRENTRPTETVLPQTETESPEPPAPPPLADRDIALALSLAPYWQFGQMIFDIDNGVKRYPDVHGTHIRVPAGPGNEEGQERARVHSSRAGLEISVSAGEAVLRSGRITWAKALTWLRPALTPLRQELVSATWRTDNALSRSEDAFTAIGESGRFRAAGREVHHLLQSLKSTIIQDSVQAHESGQAAGMLARNQARAQGTEEGLISLDDLVDPSGGQDRTAEQDALERVRQLRALLPDRHTGTKPLRDVGPGDAFWQVSHQRLVFVADGGAIMQGSQIAIPGTIYLGGGETRPYTWAVDSWESLDTQVQHLMLPQSLASLIDLPPDRSAAALPASPAGATAETAETDTAASLTQESTTTDSTSTHNESAGVETSLTTEEAAPGILPHSAANTQRQEESGAHTTPKEREPAAGGEAVPEPAENTTAQPYPDRYSYLQDSVELRRTYEAWAHSSTARTMLAEEQELRQETGVSGATEAGQIEEGWRAVYQAAMRANRDWHALAESHSAFVSTASQAGRALDQREAFVSVDDRRLLHALVTQARAHSERLDATVNAQQSPPPQSAAIVAPTLPVADALNAEESAVVKEPRPSELASQSDDLAAEADWLTDDTGSWQDVIDTTAPRRDVQRAPDQQPVTPTSSRPSEVEHPGSFSSGPTPRDAPGHPGTTVSLGAVPTAPHALPDTSGLEEPVAQTQSDPEDLAISGTSHADDLERHFQSMLSLFQESPVSDTAGEVPRFSAEDAQRLAERYTILREQLSLILTDVGGQPMIARTENAAVDTADAAALDAAVGAAQSEAGYYWGSPEWESIRQVRQAALGLRAAVREALGTYAESLVRDIRAQGLDRTIQAWTARAVSHAAFALARRLDRGGQRDSGGWRAMWRLHRAAVTRADRLTGLLPAGQEVGRADQLRGAWRWLAARINTRSEESTTPREPGRAQSLIANGYETIKRYYQLAADRIGDLAQHPVWRRLTSVFKSSREVLDRTWAGTHRLHADNETLGTGRMLWVRTVEVIAHGIRTLLDRLARGGNREGLRYNVLRALHHAAEDHLSHLRGYLPEDATTPLGTYSDPAPATTHLQDITSEPGNVAELAERPELATADTGQEWLPSANGDWEQLLRAAEVVTESNYASPVALQLRLQVGHQESGDLLRRLEELKIVGAPARGSLRKVLRSPGEVARIIGAARAAQEPQNQWRPRHNPFRSTWFDEVRAALPREPQPQGALSRSDMISLLFRENQRVTQHETDQEGAGQRANHAVELYLSGRGNEVPAMLAGEGFSYAPDIEGKHWEAKATVDSSYRTVGRGNALDPAPSGETTPAQGSERVAQLPLPQRRRTPSESPAPPASPHSPQAQPSFAAAPGRPTNPKRELAIQAYRLGSKAQFAAATATTPAEQKKAENLLQLAEKSRVASEKLSNPSPSATPGTDALMAEPFLAALRAHATAQGAALPEDVVQSAWTAAAKATGSVQRPGSPPAGESPTKADKGRPDRHAQQQVHHQQSSSPNAPGRR</sequence>
<evidence type="ECO:0000313" key="7">
    <source>
        <dbReference type="EMBL" id="MCM2388768.1"/>
    </source>
</evidence>
<dbReference type="RefSeq" id="WP_250919098.1">
    <property type="nucleotide sequence ID" value="NZ_JAMQAW010000008.1"/>
</dbReference>
<feature type="compositionally biased region" description="Low complexity" evidence="5">
    <location>
        <begin position="6718"/>
        <end position="6730"/>
    </location>
</feature>
<feature type="compositionally biased region" description="Polar residues" evidence="5">
    <location>
        <begin position="5045"/>
        <end position="5056"/>
    </location>
</feature>
<keyword evidence="4" id="KW-0067">ATP-binding</keyword>
<organism evidence="7 8">
    <name type="scientific">Streptomyces albipurpureus</name>
    <dbReference type="NCBI Taxonomy" id="2897419"/>
    <lineage>
        <taxon>Bacteria</taxon>
        <taxon>Bacillati</taxon>
        <taxon>Actinomycetota</taxon>
        <taxon>Actinomycetes</taxon>
        <taxon>Kitasatosporales</taxon>
        <taxon>Streptomycetaceae</taxon>
        <taxon>Streptomyces</taxon>
    </lineage>
</organism>
<feature type="compositionally biased region" description="Basic and acidic residues" evidence="5">
    <location>
        <begin position="4153"/>
        <end position="4171"/>
    </location>
</feature>
<feature type="region of interest" description="Disordered" evidence="5">
    <location>
        <begin position="3422"/>
        <end position="3460"/>
    </location>
</feature>
<feature type="compositionally biased region" description="Low complexity" evidence="5">
    <location>
        <begin position="4172"/>
        <end position="4182"/>
    </location>
</feature>
<feature type="compositionally biased region" description="Low complexity" evidence="5">
    <location>
        <begin position="6862"/>
        <end position="6872"/>
    </location>
</feature>
<dbReference type="Proteomes" id="UP001431429">
    <property type="component" value="Unassembled WGS sequence"/>
</dbReference>
<feature type="region of interest" description="Disordered" evidence="5">
    <location>
        <begin position="5375"/>
        <end position="5401"/>
    </location>
</feature>
<dbReference type="Pfam" id="PF13245">
    <property type="entry name" value="AAA_19"/>
    <property type="match status" value="1"/>
</dbReference>
<keyword evidence="3" id="KW-0347">Helicase</keyword>
<feature type="region of interest" description="Disordered" evidence="5">
    <location>
        <begin position="5993"/>
        <end position="6069"/>
    </location>
</feature>
<dbReference type="InterPro" id="IPR027417">
    <property type="entry name" value="P-loop_NTPase"/>
</dbReference>
<dbReference type="PANTHER" id="PTHR41313">
    <property type="entry name" value="ADENINE-SPECIFIC METHYLTRANSFERASE"/>
    <property type="match status" value="1"/>
</dbReference>
<feature type="region of interest" description="Disordered" evidence="5">
    <location>
        <begin position="3685"/>
        <end position="3708"/>
    </location>
</feature>
<feature type="region of interest" description="Disordered" evidence="5">
    <location>
        <begin position="4821"/>
        <end position="4859"/>
    </location>
</feature>
<feature type="compositionally biased region" description="Polar residues" evidence="5">
    <location>
        <begin position="4823"/>
        <end position="4836"/>
    </location>
</feature>
<dbReference type="InterPro" id="IPR052933">
    <property type="entry name" value="DNA_Protect_Modify"/>
</dbReference>
<dbReference type="InterPro" id="IPR036388">
    <property type="entry name" value="WH-like_DNA-bd_sf"/>
</dbReference>
<evidence type="ECO:0000256" key="5">
    <source>
        <dbReference type="SAM" id="MobiDB-lite"/>
    </source>
</evidence>
<dbReference type="SUPFAM" id="SSF52540">
    <property type="entry name" value="P-loop containing nucleoside triphosphate hydrolases"/>
    <property type="match status" value="3"/>
</dbReference>
<evidence type="ECO:0000259" key="6">
    <source>
        <dbReference type="SMART" id="SM00843"/>
    </source>
</evidence>
<feature type="domain" description="FtsK gamma" evidence="6">
    <location>
        <begin position="6481"/>
        <end position="6546"/>
    </location>
</feature>
<keyword evidence="2" id="KW-0378">Hydrolase</keyword>
<evidence type="ECO:0000256" key="3">
    <source>
        <dbReference type="ARBA" id="ARBA00022806"/>
    </source>
</evidence>
<feature type="compositionally biased region" description="Low complexity" evidence="5">
    <location>
        <begin position="5703"/>
        <end position="5738"/>
    </location>
</feature>
<feature type="compositionally biased region" description="Polar residues" evidence="5">
    <location>
        <begin position="6006"/>
        <end position="6015"/>
    </location>
</feature>
<dbReference type="InterPro" id="IPR036390">
    <property type="entry name" value="WH_DNA-bd_sf"/>
</dbReference>
<feature type="compositionally biased region" description="Low complexity" evidence="5">
    <location>
        <begin position="5784"/>
        <end position="5795"/>
    </location>
</feature>
<dbReference type="InterPro" id="IPR018541">
    <property type="entry name" value="Ftsk_gamma"/>
</dbReference>
<feature type="region of interest" description="Disordered" evidence="5">
    <location>
        <begin position="2918"/>
        <end position="2938"/>
    </location>
</feature>
<protein>
    <submittedName>
        <fullName evidence="7">AAA family ATPase</fullName>
    </submittedName>
</protein>
<feature type="compositionally biased region" description="Basic and acidic residues" evidence="5">
    <location>
        <begin position="6850"/>
        <end position="6861"/>
    </location>
</feature>
<dbReference type="EMBL" id="JAMQAW010000008">
    <property type="protein sequence ID" value="MCM2388768.1"/>
    <property type="molecule type" value="Genomic_DNA"/>
</dbReference>
<feature type="region of interest" description="Disordered" evidence="5">
    <location>
        <begin position="5112"/>
        <end position="5152"/>
    </location>
</feature>
<comment type="caution">
    <text evidence="7">The sequence shown here is derived from an EMBL/GenBank/DDBJ whole genome shotgun (WGS) entry which is preliminary data.</text>
</comment>
<feature type="region of interest" description="Disordered" evidence="5">
    <location>
        <begin position="2496"/>
        <end position="2515"/>
    </location>
</feature>
<keyword evidence="8" id="KW-1185">Reference proteome</keyword>
<feature type="compositionally biased region" description="Polar residues" evidence="5">
    <location>
        <begin position="3167"/>
        <end position="3187"/>
    </location>
</feature>
<dbReference type="Pfam" id="PF13361">
    <property type="entry name" value="UvrD_C"/>
    <property type="match status" value="1"/>
</dbReference>
<feature type="compositionally biased region" description="Polar residues" evidence="5">
    <location>
        <begin position="5121"/>
        <end position="5146"/>
    </location>
</feature>
<feature type="compositionally biased region" description="Polar residues" evidence="5">
    <location>
        <begin position="2496"/>
        <end position="2513"/>
    </location>
</feature>
<evidence type="ECO:0000256" key="2">
    <source>
        <dbReference type="ARBA" id="ARBA00022801"/>
    </source>
</evidence>
<feature type="region of interest" description="Disordered" evidence="5">
    <location>
        <begin position="4136"/>
        <end position="4226"/>
    </location>
</feature>
<feature type="region of interest" description="Disordered" evidence="5">
    <location>
        <begin position="2402"/>
        <end position="2436"/>
    </location>
</feature>
<gene>
    <name evidence="7" type="ORF">NBG84_10780</name>
</gene>
<name>A0ABT0UJF6_9ACTN</name>
<accession>A0ABT0UJF6</accession>
<dbReference type="CDD" id="cd02440">
    <property type="entry name" value="AdoMet_MTases"/>
    <property type="match status" value="1"/>
</dbReference>
<feature type="region of interest" description="Disordered" evidence="5">
    <location>
        <begin position="1871"/>
        <end position="1910"/>
    </location>
</feature>
<dbReference type="InterPro" id="IPR014017">
    <property type="entry name" value="DNA_helicase_UvrD-like_C"/>
</dbReference>
<proteinExistence type="predicted"/>
<dbReference type="PANTHER" id="PTHR41313:SF1">
    <property type="entry name" value="DNA METHYLASE ADENINE-SPECIFIC DOMAIN-CONTAINING PROTEIN"/>
    <property type="match status" value="1"/>
</dbReference>
<feature type="region of interest" description="Disordered" evidence="5">
    <location>
        <begin position="5042"/>
        <end position="5079"/>
    </location>
</feature>
<dbReference type="InterPro" id="IPR029063">
    <property type="entry name" value="SAM-dependent_MTases_sf"/>
</dbReference>
<dbReference type="SUPFAM" id="SSF53335">
    <property type="entry name" value="S-adenosyl-L-methionine-dependent methyltransferases"/>
    <property type="match status" value="1"/>
</dbReference>
<feature type="region of interest" description="Disordered" evidence="5">
    <location>
        <begin position="3726"/>
        <end position="3745"/>
    </location>
</feature>
<keyword evidence="1" id="KW-0547">Nucleotide-binding</keyword>
<feature type="compositionally biased region" description="Pro residues" evidence="5">
    <location>
        <begin position="3687"/>
        <end position="3701"/>
    </location>
</feature>
<feature type="compositionally biased region" description="Low complexity" evidence="5">
    <location>
        <begin position="1877"/>
        <end position="1890"/>
    </location>
</feature>
<feature type="region of interest" description="Disordered" evidence="5">
    <location>
        <begin position="5703"/>
        <end position="5805"/>
    </location>
</feature>
<feature type="compositionally biased region" description="Acidic residues" evidence="5">
    <location>
        <begin position="4200"/>
        <end position="4213"/>
    </location>
</feature>
<reference evidence="7" key="1">
    <citation type="submission" date="2022-06" db="EMBL/GenBank/DDBJ databases">
        <title>Genome public.</title>
        <authorList>
            <person name="Sun Q."/>
        </authorList>
    </citation>
    <scope>NUCLEOTIDE SEQUENCE</scope>
    <source>
        <strain evidence="7">CWNU-1</strain>
    </source>
</reference>
<feature type="compositionally biased region" description="Polar residues" evidence="5">
    <location>
        <begin position="6783"/>
        <end position="6793"/>
    </location>
</feature>
<feature type="region of interest" description="Disordered" evidence="5">
    <location>
        <begin position="6776"/>
        <end position="6797"/>
    </location>
</feature>
<feature type="region of interest" description="Disordered" evidence="5">
    <location>
        <begin position="6830"/>
        <end position="6879"/>
    </location>
</feature>
<evidence type="ECO:0000256" key="4">
    <source>
        <dbReference type="ARBA" id="ARBA00022840"/>
    </source>
</evidence>
<evidence type="ECO:0000256" key="1">
    <source>
        <dbReference type="ARBA" id="ARBA00022741"/>
    </source>
</evidence>
<feature type="compositionally biased region" description="Basic and acidic residues" evidence="5">
    <location>
        <begin position="3422"/>
        <end position="3443"/>
    </location>
</feature>
<dbReference type="Gene3D" id="1.10.10.10">
    <property type="entry name" value="Winged helix-like DNA-binding domain superfamily/Winged helix DNA-binding domain"/>
    <property type="match status" value="1"/>
</dbReference>
<feature type="compositionally biased region" description="Basic and acidic residues" evidence="5">
    <location>
        <begin position="5768"/>
        <end position="5783"/>
    </location>
</feature>
<dbReference type="Gene3D" id="3.40.50.150">
    <property type="entry name" value="Vaccinia Virus protein VP39"/>
    <property type="match status" value="1"/>
</dbReference>
<feature type="region of interest" description="Disordered" evidence="5">
    <location>
        <begin position="6673"/>
        <end position="6735"/>
    </location>
</feature>
<feature type="compositionally biased region" description="Polar residues" evidence="5">
    <location>
        <begin position="5739"/>
        <end position="5751"/>
    </location>
</feature>
<dbReference type="Gene3D" id="3.40.50.300">
    <property type="entry name" value="P-loop containing nucleotide triphosphate hydrolases"/>
    <property type="match status" value="4"/>
</dbReference>